<accession>A0A1A8KNX4</accession>
<feature type="non-terminal residue" evidence="1">
    <location>
        <position position="40"/>
    </location>
</feature>
<name>A0A1A8KNX4_NOTKU</name>
<gene>
    <name evidence="1" type="primary">SULF2</name>
</gene>
<organism evidence="1">
    <name type="scientific">Nothobranchius kuhntae</name>
    <name type="common">Beira killifish</name>
    <dbReference type="NCBI Taxonomy" id="321403"/>
    <lineage>
        <taxon>Eukaryota</taxon>
        <taxon>Metazoa</taxon>
        <taxon>Chordata</taxon>
        <taxon>Craniata</taxon>
        <taxon>Vertebrata</taxon>
        <taxon>Euteleostomi</taxon>
        <taxon>Actinopterygii</taxon>
        <taxon>Neopterygii</taxon>
        <taxon>Teleostei</taxon>
        <taxon>Neoteleostei</taxon>
        <taxon>Acanthomorphata</taxon>
        <taxon>Ovalentaria</taxon>
        <taxon>Atherinomorphae</taxon>
        <taxon>Cyprinodontiformes</taxon>
        <taxon>Nothobranchiidae</taxon>
        <taxon>Nothobranchius</taxon>
    </lineage>
</organism>
<proteinExistence type="predicted"/>
<dbReference type="EMBL" id="HAEE01013324">
    <property type="protein sequence ID" value="SBR33374.1"/>
    <property type="molecule type" value="Transcribed_RNA"/>
</dbReference>
<evidence type="ECO:0000313" key="1">
    <source>
        <dbReference type="EMBL" id="SBR33374.1"/>
    </source>
</evidence>
<reference evidence="1" key="2">
    <citation type="submission" date="2016-06" db="EMBL/GenBank/DDBJ databases">
        <title>The genome of a short-lived fish provides insights into sex chromosome evolution and the genetic control of aging.</title>
        <authorList>
            <person name="Reichwald K."/>
            <person name="Felder M."/>
            <person name="Petzold A."/>
            <person name="Koch P."/>
            <person name="Groth M."/>
            <person name="Platzer M."/>
        </authorList>
    </citation>
    <scope>NUCLEOTIDE SEQUENCE</scope>
    <source>
        <tissue evidence="1">Brain</tissue>
    </source>
</reference>
<sequence>KHWEPQQQCRCGSAYWAWAHAFALGSTLRKLRAASTDHNR</sequence>
<protein>
    <submittedName>
        <fullName evidence="1">Sulfatase 2</fullName>
    </submittedName>
</protein>
<dbReference type="AlphaFoldDB" id="A0A1A8KNX4"/>
<feature type="non-terminal residue" evidence="1">
    <location>
        <position position="1"/>
    </location>
</feature>
<reference evidence="1" key="1">
    <citation type="submission" date="2016-05" db="EMBL/GenBank/DDBJ databases">
        <authorList>
            <person name="Lavstsen T."/>
            <person name="Jespersen J.S."/>
        </authorList>
    </citation>
    <scope>NUCLEOTIDE SEQUENCE</scope>
    <source>
        <tissue evidence="1">Brain</tissue>
    </source>
</reference>